<gene>
    <name evidence="2" type="ORF">C1634_008030</name>
</gene>
<organism evidence="2 3">
    <name type="scientific">Chryseobacterium viscerum</name>
    <dbReference type="NCBI Taxonomy" id="1037377"/>
    <lineage>
        <taxon>Bacteria</taxon>
        <taxon>Pseudomonadati</taxon>
        <taxon>Bacteroidota</taxon>
        <taxon>Flavobacteriia</taxon>
        <taxon>Flavobacteriales</taxon>
        <taxon>Weeksellaceae</taxon>
        <taxon>Chryseobacterium group</taxon>
        <taxon>Chryseobacterium</taxon>
    </lineage>
</organism>
<feature type="transmembrane region" description="Helical" evidence="1">
    <location>
        <begin position="64"/>
        <end position="82"/>
    </location>
</feature>
<dbReference type="AlphaFoldDB" id="A0A316WNE2"/>
<dbReference type="Proteomes" id="UP000236413">
    <property type="component" value="Unassembled WGS sequence"/>
</dbReference>
<feature type="transmembrane region" description="Helical" evidence="1">
    <location>
        <begin position="88"/>
        <end position="105"/>
    </location>
</feature>
<keyword evidence="1" id="KW-1133">Transmembrane helix</keyword>
<dbReference type="EMBL" id="PPEG02000003">
    <property type="protein sequence ID" value="PWN62717.1"/>
    <property type="molecule type" value="Genomic_DNA"/>
</dbReference>
<evidence type="ECO:0008006" key="4">
    <source>
        <dbReference type="Google" id="ProtNLM"/>
    </source>
</evidence>
<accession>A0A316WNE2</accession>
<sequence>MSQQYCILASGKKLEIIFKKNSINYHFKTKITTQNFQKTMEKELSDLTDHELLEKKKKTKSNDIVNAVILGVLVGIAIYSTIVKGLGLMTFIPVLFALFAVNSWNKNKKALEKELNARNIK</sequence>
<reference evidence="2 3" key="1">
    <citation type="submission" date="2018-04" db="EMBL/GenBank/DDBJ databases">
        <title>Chryseobacterium oncorhynchi 701B-08T from rainbow trout, and Chryseobacterium viscerum 687B-08T from diseased fish.</title>
        <authorList>
            <person name="Jeong J.-J."/>
            <person name="Lee Y.J."/>
            <person name="Pathiraja D."/>
            <person name="Park B."/>
            <person name="Choi I.-G."/>
            <person name="Kim K.D."/>
        </authorList>
    </citation>
    <scope>NUCLEOTIDE SEQUENCE [LARGE SCALE GENOMIC DNA]</scope>
    <source>
        <strain evidence="2 3">687B-08</strain>
    </source>
</reference>
<evidence type="ECO:0000313" key="3">
    <source>
        <dbReference type="Proteomes" id="UP000236413"/>
    </source>
</evidence>
<keyword evidence="1" id="KW-0472">Membrane</keyword>
<keyword evidence="1" id="KW-0812">Transmembrane</keyword>
<name>A0A316WNE2_9FLAO</name>
<protein>
    <recommendedName>
        <fullName evidence="4">FUSC family protein</fullName>
    </recommendedName>
</protein>
<evidence type="ECO:0000313" key="2">
    <source>
        <dbReference type="EMBL" id="PWN62717.1"/>
    </source>
</evidence>
<evidence type="ECO:0000256" key="1">
    <source>
        <dbReference type="SAM" id="Phobius"/>
    </source>
</evidence>
<proteinExistence type="predicted"/>
<comment type="caution">
    <text evidence="2">The sequence shown here is derived from an EMBL/GenBank/DDBJ whole genome shotgun (WGS) entry which is preliminary data.</text>
</comment>